<dbReference type="Proteomes" id="UP001328733">
    <property type="component" value="Unassembled WGS sequence"/>
</dbReference>
<organism evidence="1 2">
    <name type="scientific">Pannus brasiliensis CCIBt3594</name>
    <dbReference type="NCBI Taxonomy" id="1427578"/>
    <lineage>
        <taxon>Bacteria</taxon>
        <taxon>Bacillati</taxon>
        <taxon>Cyanobacteriota</taxon>
        <taxon>Cyanophyceae</taxon>
        <taxon>Oscillatoriophycideae</taxon>
        <taxon>Chroococcales</taxon>
        <taxon>Microcystaceae</taxon>
        <taxon>Pannus</taxon>
    </lineage>
</organism>
<keyword evidence="2" id="KW-1185">Reference proteome</keyword>
<name>A0AAW9QXJ4_9CHRO</name>
<sequence length="168" mass="19400">MTAIEVMVTGLVGESVNIFIVLFDRGFPSSLYFSIEIDRVTVKGYDPLPRTLMVLHFSNTSRETETIELRYVIEKTESGQISAYALEFPEYRVEADTEEEAIEKLDAYLDSFLSERKIIFRQFQIPPAKPENPWMKFAGVFKDSPIFAEIAEEIRAERRSIENDVEDE</sequence>
<gene>
    <name evidence="1" type="ORF">V0288_17445</name>
</gene>
<dbReference type="EMBL" id="JBAFSM010000037">
    <property type="protein sequence ID" value="MEG3438916.1"/>
    <property type="molecule type" value="Genomic_DNA"/>
</dbReference>
<dbReference type="AlphaFoldDB" id="A0AAW9QXJ4"/>
<evidence type="ECO:0000313" key="2">
    <source>
        <dbReference type="Proteomes" id="UP001328733"/>
    </source>
</evidence>
<accession>A0AAW9QXJ4</accession>
<evidence type="ECO:0000313" key="1">
    <source>
        <dbReference type="EMBL" id="MEG3438916.1"/>
    </source>
</evidence>
<comment type="caution">
    <text evidence="1">The sequence shown here is derived from an EMBL/GenBank/DDBJ whole genome shotgun (WGS) entry which is preliminary data.</text>
</comment>
<proteinExistence type="predicted"/>
<reference evidence="1 2" key="1">
    <citation type="submission" date="2024-01" db="EMBL/GenBank/DDBJ databases">
        <title>Genomic insights into the taxonomy and metabolism of the cyanobacterium Pannus brasiliensis CCIBt3594.</title>
        <authorList>
            <person name="Machado M."/>
            <person name="Botero N.B."/>
            <person name="Andreote A.P.D."/>
            <person name="Feitosa A.M.T."/>
            <person name="Popin R."/>
            <person name="Sivonen K."/>
            <person name="Fiore M.F."/>
        </authorList>
    </citation>
    <scope>NUCLEOTIDE SEQUENCE [LARGE SCALE GENOMIC DNA]</scope>
    <source>
        <strain evidence="1 2">CCIBt3594</strain>
    </source>
</reference>
<dbReference type="RefSeq" id="WP_332866401.1">
    <property type="nucleotide sequence ID" value="NZ_JBAFSM010000037.1"/>
</dbReference>
<protein>
    <submittedName>
        <fullName evidence="1">Uncharacterized protein</fullName>
    </submittedName>
</protein>